<comment type="caution">
    <text evidence="4">The sequence shown here is derived from an EMBL/GenBank/DDBJ whole genome shotgun (WGS) entry which is preliminary data.</text>
</comment>
<dbReference type="PANTHER" id="PTHR43963:SF6">
    <property type="entry name" value="CHAIN DEHYDROGENASE FAMILY PROTEIN, PUTATIVE (AFU_ORTHOLOGUE AFUA_3G15350)-RELATED"/>
    <property type="match status" value="1"/>
</dbReference>
<evidence type="ECO:0000256" key="1">
    <source>
        <dbReference type="ARBA" id="ARBA00006484"/>
    </source>
</evidence>
<dbReference type="Pfam" id="PF00106">
    <property type="entry name" value="adh_short"/>
    <property type="match status" value="1"/>
</dbReference>
<evidence type="ECO:0000256" key="2">
    <source>
        <dbReference type="ARBA" id="ARBA00022857"/>
    </source>
</evidence>
<name>A0A9W4SA17_9PEZI</name>
<gene>
    <name evidence="4" type="ORF">CGXH109_LOCUS145660</name>
</gene>
<dbReference type="Proteomes" id="UP001152533">
    <property type="component" value="Unassembled WGS sequence"/>
</dbReference>
<organism evidence="4 5">
    <name type="scientific">Colletotrichum noveboracense</name>
    <dbReference type="NCBI Taxonomy" id="2664923"/>
    <lineage>
        <taxon>Eukaryota</taxon>
        <taxon>Fungi</taxon>
        <taxon>Dikarya</taxon>
        <taxon>Ascomycota</taxon>
        <taxon>Pezizomycotina</taxon>
        <taxon>Sordariomycetes</taxon>
        <taxon>Hypocreomycetidae</taxon>
        <taxon>Glomerellales</taxon>
        <taxon>Glomerellaceae</taxon>
        <taxon>Colletotrichum</taxon>
        <taxon>Colletotrichum gloeosporioides species complex</taxon>
    </lineage>
</organism>
<keyword evidence="2" id="KW-0521">NADP</keyword>
<sequence>MAAILVTGGNRGIGFGIVQAIAERLPDSLVIIGCRSNVAGDEAVTKLRELGVKTNLDVLQLDIEDDASITAAVATVDQKHGKLDVLVNNAAKLEIASSSGLSEIRSKTNAVYNNCITSNGIVTQAFLSLLRKAEYPRVIMNSSARGSLTRTASRELPPVSLVDYCVAKAALNILTLHFQLAEEQRQDGNRVVFWATSPGHCKTAFNNFRGVKEPIDGAEAIVRLLESEKGVTEPGTFWEFEQGEFRMVPW</sequence>
<protein>
    <recommendedName>
        <fullName evidence="6">Short-chain dehydrogenase</fullName>
    </recommendedName>
</protein>
<dbReference type="AlphaFoldDB" id="A0A9W4SA17"/>
<dbReference type="PRINTS" id="PR00081">
    <property type="entry name" value="GDHRDH"/>
</dbReference>
<evidence type="ECO:0008006" key="6">
    <source>
        <dbReference type="Google" id="ProtNLM"/>
    </source>
</evidence>
<evidence type="ECO:0000256" key="3">
    <source>
        <dbReference type="ARBA" id="ARBA00023002"/>
    </source>
</evidence>
<accession>A0A9W4SA17</accession>
<dbReference type="InterPro" id="IPR036291">
    <property type="entry name" value="NAD(P)-bd_dom_sf"/>
</dbReference>
<dbReference type="GO" id="GO:0016491">
    <property type="term" value="F:oxidoreductase activity"/>
    <property type="evidence" value="ECO:0007669"/>
    <property type="project" value="UniProtKB-KW"/>
</dbReference>
<reference evidence="4" key="1">
    <citation type="submission" date="2022-08" db="EMBL/GenBank/DDBJ databases">
        <authorList>
            <person name="Giroux E."/>
            <person name="Giroux E."/>
        </authorList>
    </citation>
    <scope>NUCLEOTIDE SEQUENCE</scope>
    <source>
        <strain evidence="4">H1091258</strain>
    </source>
</reference>
<evidence type="ECO:0000313" key="5">
    <source>
        <dbReference type="Proteomes" id="UP001152533"/>
    </source>
</evidence>
<dbReference type="EMBL" id="CAMGZC010002644">
    <property type="protein sequence ID" value="CAI0655132.1"/>
    <property type="molecule type" value="Genomic_DNA"/>
</dbReference>
<comment type="similarity">
    <text evidence="1">Belongs to the short-chain dehydrogenases/reductases (SDR) family.</text>
</comment>
<dbReference type="SUPFAM" id="SSF51735">
    <property type="entry name" value="NAD(P)-binding Rossmann-fold domains"/>
    <property type="match status" value="1"/>
</dbReference>
<keyword evidence="5" id="KW-1185">Reference proteome</keyword>
<dbReference type="InterPro" id="IPR002347">
    <property type="entry name" value="SDR_fam"/>
</dbReference>
<evidence type="ECO:0000313" key="4">
    <source>
        <dbReference type="EMBL" id="CAI0655132.1"/>
    </source>
</evidence>
<dbReference type="PANTHER" id="PTHR43963">
    <property type="entry name" value="CARBONYL REDUCTASE 1-RELATED"/>
    <property type="match status" value="1"/>
</dbReference>
<proteinExistence type="inferred from homology"/>
<keyword evidence="3" id="KW-0560">Oxidoreductase</keyword>
<dbReference type="Gene3D" id="3.40.50.720">
    <property type="entry name" value="NAD(P)-binding Rossmann-like Domain"/>
    <property type="match status" value="1"/>
</dbReference>